<evidence type="ECO:0000256" key="2">
    <source>
        <dbReference type="SAM" id="MobiDB-lite"/>
    </source>
</evidence>
<feature type="compositionally biased region" description="Low complexity" evidence="2">
    <location>
        <begin position="1426"/>
        <end position="1435"/>
    </location>
</feature>
<feature type="transmembrane region" description="Helical" evidence="3">
    <location>
        <begin position="1623"/>
        <end position="1645"/>
    </location>
</feature>
<dbReference type="Gene3D" id="3.40.50.1820">
    <property type="entry name" value="alpha/beta hydrolase"/>
    <property type="match status" value="1"/>
</dbReference>
<dbReference type="OrthoDB" id="5954035at2759"/>
<feature type="transmembrane region" description="Helical" evidence="3">
    <location>
        <begin position="1876"/>
        <end position="1896"/>
    </location>
</feature>
<evidence type="ECO:0008006" key="8">
    <source>
        <dbReference type="Google" id="ProtNLM"/>
    </source>
</evidence>
<dbReference type="EMBL" id="CM035417">
    <property type="protein sequence ID" value="KAH7422913.1"/>
    <property type="molecule type" value="Genomic_DNA"/>
</dbReference>
<feature type="compositionally biased region" description="Acidic residues" evidence="2">
    <location>
        <begin position="1101"/>
        <end position="1115"/>
    </location>
</feature>
<dbReference type="InterPro" id="IPR029058">
    <property type="entry name" value="AB_hydrolase_fold"/>
</dbReference>
<dbReference type="GO" id="GO:0004175">
    <property type="term" value="F:endopeptidase activity"/>
    <property type="evidence" value="ECO:0007669"/>
    <property type="project" value="UniProtKB-ARBA"/>
</dbReference>
<dbReference type="PANTHER" id="PTHR10794:SF92">
    <property type="entry name" value="EMBRYOGENESIS-ASSOCIATED PROTEIN EMB8"/>
    <property type="match status" value="1"/>
</dbReference>
<feature type="region of interest" description="Disordered" evidence="2">
    <location>
        <begin position="793"/>
        <end position="982"/>
    </location>
</feature>
<dbReference type="Pfam" id="PF24930">
    <property type="entry name" value="DUF7750"/>
    <property type="match status" value="1"/>
</dbReference>
<keyword evidence="7" id="KW-1185">Reference proteome</keyword>
<feature type="domain" description="DUF7750" evidence="5">
    <location>
        <begin position="693"/>
        <end position="757"/>
    </location>
</feature>
<feature type="transmembrane region" description="Helical" evidence="3">
    <location>
        <begin position="1706"/>
        <end position="1731"/>
    </location>
</feature>
<comment type="similarity">
    <text evidence="1">Belongs to the AB hydrolase superfamily. AB hydrolase 4 family.</text>
</comment>
<name>A0A8T2TM98_CERRI</name>
<feature type="transmembrane region" description="Helical" evidence="3">
    <location>
        <begin position="1835"/>
        <end position="1855"/>
    </location>
</feature>
<evidence type="ECO:0000256" key="3">
    <source>
        <dbReference type="SAM" id="Phobius"/>
    </source>
</evidence>
<evidence type="ECO:0000313" key="7">
    <source>
        <dbReference type="Proteomes" id="UP000825935"/>
    </source>
</evidence>
<protein>
    <recommendedName>
        <fullName evidence="8">CAAX amino terminal protease</fullName>
    </recommendedName>
</protein>
<feature type="compositionally biased region" description="Low complexity" evidence="2">
    <location>
        <begin position="1442"/>
        <end position="1451"/>
    </location>
</feature>
<dbReference type="PANTHER" id="PTHR10794">
    <property type="entry name" value="ABHYDROLASE DOMAIN-CONTAINING PROTEIN"/>
    <property type="match status" value="1"/>
</dbReference>
<feature type="compositionally biased region" description="Polar residues" evidence="2">
    <location>
        <begin position="1050"/>
        <end position="1069"/>
    </location>
</feature>
<dbReference type="InterPro" id="IPR003675">
    <property type="entry name" value="Rce1/LyrA-like_dom"/>
</dbReference>
<dbReference type="Pfam" id="PF02517">
    <property type="entry name" value="Rce1-like"/>
    <property type="match status" value="1"/>
</dbReference>
<evidence type="ECO:0000259" key="4">
    <source>
        <dbReference type="Pfam" id="PF02517"/>
    </source>
</evidence>
<feature type="compositionally biased region" description="Basic and acidic residues" evidence="2">
    <location>
        <begin position="880"/>
        <end position="908"/>
    </location>
</feature>
<dbReference type="InterPro" id="IPR056652">
    <property type="entry name" value="DUF7750"/>
</dbReference>
<dbReference type="GO" id="GO:0080120">
    <property type="term" value="P:CAAX-box protein maturation"/>
    <property type="evidence" value="ECO:0007669"/>
    <property type="project" value="UniProtKB-ARBA"/>
</dbReference>
<dbReference type="SUPFAM" id="SSF53474">
    <property type="entry name" value="alpha/beta-Hydrolases"/>
    <property type="match status" value="1"/>
</dbReference>
<feature type="compositionally biased region" description="Basic and acidic residues" evidence="2">
    <location>
        <begin position="1412"/>
        <end position="1425"/>
    </location>
</feature>
<feature type="compositionally biased region" description="Polar residues" evidence="2">
    <location>
        <begin position="850"/>
        <end position="865"/>
    </location>
</feature>
<feature type="compositionally biased region" description="Basic and acidic residues" evidence="2">
    <location>
        <begin position="831"/>
        <end position="847"/>
    </location>
</feature>
<gene>
    <name evidence="6" type="ORF">KP509_12G031700</name>
</gene>
<dbReference type="GO" id="GO:0034338">
    <property type="term" value="F:short-chain carboxylesterase activity"/>
    <property type="evidence" value="ECO:0007669"/>
    <property type="project" value="TreeGrafter"/>
</dbReference>
<feature type="compositionally biased region" description="Polar residues" evidence="2">
    <location>
        <begin position="1400"/>
        <end position="1411"/>
    </location>
</feature>
<keyword evidence="3" id="KW-0812">Transmembrane</keyword>
<feature type="region of interest" description="Disordered" evidence="2">
    <location>
        <begin position="1391"/>
        <end position="1451"/>
    </location>
</feature>
<feature type="domain" description="CAAX prenyl protease 2/Lysostaphin resistance protein A-like" evidence="4">
    <location>
        <begin position="1761"/>
        <end position="1844"/>
    </location>
</feature>
<evidence type="ECO:0000259" key="5">
    <source>
        <dbReference type="Pfam" id="PF24930"/>
    </source>
</evidence>
<keyword evidence="3" id="KW-1133">Transmembrane helix</keyword>
<reference evidence="6" key="1">
    <citation type="submission" date="2021-08" db="EMBL/GenBank/DDBJ databases">
        <title>WGS assembly of Ceratopteris richardii.</title>
        <authorList>
            <person name="Marchant D.B."/>
            <person name="Chen G."/>
            <person name="Jenkins J."/>
            <person name="Shu S."/>
            <person name="Leebens-Mack J."/>
            <person name="Grimwood J."/>
            <person name="Schmutz J."/>
            <person name="Soltis P."/>
            <person name="Soltis D."/>
            <person name="Chen Z.-H."/>
        </authorList>
    </citation>
    <scope>NUCLEOTIDE SEQUENCE</scope>
    <source>
        <strain evidence="6">Whitten #5841</strain>
        <tissue evidence="6">Leaf</tissue>
    </source>
</reference>
<keyword evidence="3" id="KW-0472">Membrane</keyword>
<feature type="compositionally biased region" description="Polar residues" evidence="2">
    <location>
        <begin position="910"/>
        <end position="947"/>
    </location>
</feature>
<organism evidence="6 7">
    <name type="scientific">Ceratopteris richardii</name>
    <name type="common">Triangle waterfern</name>
    <dbReference type="NCBI Taxonomy" id="49495"/>
    <lineage>
        <taxon>Eukaryota</taxon>
        <taxon>Viridiplantae</taxon>
        <taxon>Streptophyta</taxon>
        <taxon>Embryophyta</taxon>
        <taxon>Tracheophyta</taxon>
        <taxon>Polypodiopsida</taxon>
        <taxon>Polypodiidae</taxon>
        <taxon>Polypodiales</taxon>
        <taxon>Pteridineae</taxon>
        <taxon>Pteridaceae</taxon>
        <taxon>Parkerioideae</taxon>
        <taxon>Ceratopteris</taxon>
    </lineage>
</organism>
<feature type="compositionally biased region" description="Polar residues" evidence="2">
    <location>
        <begin position="793"/>
        <end position="803"/>
    </location>
</feature>
<feature type="region of interest" description="Disordered" evidence="2">
    <location>
        <begin position="1028"/>
        <end position="1069"/>
    </location>
</feature>
<proteinExistence type="inferred from homology"/>
<feature type="transmembrane region" description="Helical" evidence="3">
    <location>
        <begin position="1657"/>
        <end position="1677"/>
    </location>
</feature>
<accession>A0A8T2TM98</accession>
<evidence type="ECO:0000256" key="1">
    <source>
        <dbReference type="ARBA" id="ARBA00010884"/>
    </source>
</evidence>
<evidence type="ECO:0000313" key="6">
    <source>
        <dbReference type="EMBL" id="KAH7422913.1"/>
    </source>
</evidence>
<dbReference type="OMA" id="GYFPVVM"/>
<comment type="caution">
    <text evidence="6">The sequence shown here is derived from an EMBL/GenBank/DDBJ whole genome shotgun (WGS) entry which is preliminary data.</text>
</comment>
<dbReference type="GO" id="GO:0047372">
    <property type="term" value="F:monoacylglycerol lipase activity"/>
    <property type="evidence" value="ECO:0007669"/>
    <property type="project" value="TreeGrafter"/>
</dbReference>
<dbReference type="InterPro" id="IPR050960">
    <property type="entry name" value="AB_hydrolase_4_sf"/>
</dbReference>
<feature type="region of interest" description="Disordered" evidence="2">
    <location>
        <begin position="1095"/>
        <end position="1152"/>
    </location>
</feature>
<dbReference type="Proteomes" id="UP000825935">
    <property type="component" value="Chromosome 12"/>
</dbReference>
<sequence>MSLTVSSNGRSGLCICLPHVHGPFCRDHVRGCCNFRCSNFPLKKVLWMTNRRTWKTKLLPTWIPSFKHKRRTLPPIRASSTFESNVQVLSQFMQHLASFFRSEDGPSDELNRQSGSGYLYLQNALEGFLNHVPFDLFIASVALVVGSMSGYIVAGKLHEEVSDLTELATEWLLIMNATAFNRFVLMRCPSIKFKYVDVYEGLSKRLTAEEHHVVTLNISYGELNYGNATNDSDFYSLKEDGGRIGHGASEGKALRESAIKQYMPSYQRIFLHADDGGILAIDWPSHLELSGEHGLDTIILLIPGSFEGSRGKIIRDFVRRCIQSGYFPIVLNPRGCGGSQLTTPRLFTAGDSDDVRMTVDYILRSRPWSSVMAVGWGYGADMLVKYLGEEASSAPITAAVCIDNTFDLEEINKFSFDQHTDLFNQNMRNSYVEILKANQMIFEGRGKDFDLQKGLSAKTIRDFDEAISSVSKGYSNVTDMYKECSSKSWIDNVKIPILCLQDSGSVGRTFTIPRHIFQENPFTTLLLMLTQREEPFSQMSATKYYDSLVLEWLSAVELAFLRGRHPLLKGIDAFKFPLKERPLSQQTQIYHDVGNSLARTKNNPTVINGREDNYMNYLATAYQRFEGSTMGYNDNTRQDLSQNVGGKLLANSKICINSDSQDAHNVDLANEKEYQDCNDEDASNSDDSELEQGQVRQAAESVLKVLDVTMPGTLSEKKKEEVLEAVGRGASIVSALQEACPEDVREKMITAVSAAVQARGISLKLAGFGKNMPAPKIPAGMVENIQKKLSSLVHNKPSNTSMEETSRVMRSNPVAATGNGDPGTVPNPNEGPEKAAQEPYANKEPERSASVASSSQTDNGATNELTGKADMNMDQIQTSEKVRQDNAITGREKVHDDTGPVSDDDKINEVGTNQTEKLGDSTSQEQQKPNGQEQKQENEGVTSQRNEPQTEKRNGTSADSGGGDQAKRIPEQNLDIPSSMTAPLPSIDISRAFDAFTGVDDSTQMAVTNVFGVIENVLEQLEKEQNQKDEQVECELSNEQLEQGKDDQLQHSSVSNQNSTNENDTGTDIQSIVGDKVNEGSLCQDGGLFEVNCVEHSSEKDTDELNVELDESEETETGKRNNENSTVYIPDLSIHSPRSDRDSSSDQDEDFDDGNLALEYFEDENIWKLTDDDSGTNRASQIQRNADFQSPNLDKLTDLEKNRVTSQLCIAVDEEVKPLKVNGLFFNEAVDHGDSNLSEFLSENFNPQLSPHRHTDIVYYLKNEISGLIIDALELELLRKLGKSNVQLLGSALKCDIEAIGLTVAETIGKHLSACMEEGVDVEMPKSLREVAGKGYKLHVDTIVSSVNKEYGNLSILSSVMPAGMLFGIVLAALNPLGIMSTYDVEGGEKSAQIKRERTSSQIGLPVSQRNSDPKLFDKIHKRSVDSSSSQSVATSHERSGEGINSSNGNISSDIYNENNNVLSGVDREPASAGETTPVNAVMGAMTVALGATAALAGHESVKSMEQIHEGECSEAISDGAIRNIEAGADAQLDKVEGKGSIVSTLAERAMSVAAPVVPMKQDGGVDHERLVEILANLSQRGGILRLIGKAALLWGGLRGAMSLTDRLLVFLHIMDRPLYQRIAGFLVMVLLIWSPVLVPLLPSLLQQWASQSHNTFATTAAIIGLYCAVVILINIWGKKIRGYEDALYQYGVTLHPGVNTVQYGFLFSGLVLGFSFVAIIYSLATSLHILQFDWVAPLYLNTAKTLLLKIFLGWSVFKLMVKSVVVSLAVSFVEELFFRSWLQQEISIDLGFHKAAVISGLAFSIRHRSLALMPGLWLLSLILTGVKIRCNGDLSFAIGIHAGLLAGSQLISMYGKVNRSVPPSLWFASHQSGDALTGLLGISILAVLTLFLYPWNYNEKNHNRILENDSQKR</sequence>